<dbReference type="Pfam" id="PF13460">
    <property type="entry name" value="NAD_binding_10"/>
    <property type="match status" value="1"/>
</dbReference>
<organism evidence="5 6">
    <name type="scientific">Colletotrichum incanum</name>
    <name type="common">Soybean anthracnose fungus</name>
    <dbReference type="NCBI Taxonomy" id="1573173"/>
    <lineage>
        <taxon>Eukaryota</taxon>
        <taxon>Fungi</taxon>
        <taxon>Dikarya</taxon>
        <taxon>Ascomycota</taxon>
        <taxon>Pezizomycotina</taxon>
        <taxon>Sordariomycetes</taxon>
        <taxon>Hypocreomycetidae</taxon>
        <taxon>Glomerellales</taxon>
        <taxon>Glomerellaceae</taxon>
        <taxon>Colletotrichum</taxon>
        <taxon>Colletotrichum spaethianum species complex</taxon>
    </lineage>
</organism>
<keyword evidence="6" id="KW-1185">Reference proteome</keyword>
<evidence type="ECO:0000259" key="4">
    <source>
        <dbReference type="Pfam" id="PF13460"/>
    </source>
</evidence>
<dbReference type="InterPro" id="IPR036291">
    <property type="entry name" value="NAD(P)-bd_dom_sf"/>
</dbReference>
<name>A0A167BDT6_COLIC</name>
<comment type="caution">
    <text evidence="5">The sequence shown here is derived from an EMBL/GenBank/DDBJ whole genome shotgun (WGS) entry which is preliminary data.</text>
</comment>
<proteinExistence type="inferred from homology"/>
<dbReference type="PANTHER" id="PTHR47706:SF4">
    <property type="entry name" value="NMRA-LIKE DOMAIN-CONTAINING PROTEIN"/>
    <property type="match status" value="1"/>
</dbReference>
<evidence type="ECO:0000256" key="1">
    <source>
        <dbReference type="ARBA" id="ARBA00005725"/>
    </source>
</evidence>
<keyword evidence="2" id="KW-0521">NADP</keyword>
<keyword evidence="3" id="KW-0560">Oxidoreductase</keyword>
<dbReference type="InterPro" id="IPR051609">
    <property type="entry name" value="NmrA/Isoflavone_reductase-like"/>
</dbReference>
<evidence type="ECO:0000256" key="3">
    <source>
        <dbReference type="ARBA" id="ARBA00023002"/>
    </source>
</evidence>
<dbReference type="EMBL" id="LFIW01001728">
    <property type="protein sequence ID" value="KZL81204.1"/>
    <property type="molecule type" value="Genomic_DNA"/>
</dbReference>
<dbReference type="Gene3D" id="3.40.50.720">
    <property type="entry name" value="NAD(P)-binding Rossmann-like Domain"/>
    <property type="match status" value="1"/>
</dbReference>
<reference evidence="5 6" key="1">
    <citation type="submission" date="2015-06" db="EMBL/GenBank/DDBJ databases">
        <title>Survival trade-offs in plant roots during colonization by closely related pathogenic and mutualistic fungi.</title>
        <authorList>
            <person name="Hacquard S."/>
            <person name="Kracher B."/>
            <person name="Hiruma K."/>
            <person name="Weinman A."/>
            <person name="Muench P."/>
            <person name="Garrido Oter R."/>
            <person name="Ver Loren van Themaat E."/>
            <person name="Dallerey J.-F."/>
            <person name="Damm U."/>
            <person name="Henrissat B."/>
            <person name="Lespinet O."/>
            <person name="Thon M."/>
            <person name="Kemen E."/>
            <person name="McHardy A.C."/>
            <person name="Schulze-Lefert P."/>
            <person name="O'Connell R.J."/>
        </authorList>
    </citation>
    <scope>NUCLEOTIDE SEQUENCE [LARGE SCALE GENOMIC DNA]</scope>
    <source>
        <strain evidence="5 6">MAFF 238704</strain>
    </source>
</reference>
<evidence type="ECO:0000313" key="5">
    <source>
        <dbReference type="EMBL" id="KZL81204.1"/>
    </source>
</evidence>
<dbReference type="GO" id="GO:0016491">
    <property type="term" value="F:oxidoreductase activity"/>
    <property type="evidence" value="ECO:0007669"/>
    <property type="project" value="UniProtKB-KW"/>
</dbReference>
<dbReference type="AlphaFoldDB" id="A0A167BDT6"/>
<evidence type="ECO:0000313" key="6">
    <source>
        <dbReference type="Proteomes" id="UP000076584"/>
    </source>
</evidence>
<protein>
    <submittedName>
        <fullName evidence="5">Nmra-like family protein</fullName>
    </submittedName>
</protein>
<comment type="similarity">
    <text evidence="1">Belongs to the NmrA-type oxidoreductase family. Isoflavone reductase subfamily.</text>
</comment>
<dbReference type="InterPro" id="IPR016040">
    <property type="entry name" value="NAD(P)-bd_dom"/>
</dbReference>
<dbReference type="SUPFAM" id="SSF51735">
    <property type="entry name" value="NAD(P)-binding Rossmann-fold domains"/>
    <property type="match status" value="1"/>
</dbReference>
<accession>A0A167BDT6</accession>
<dbReference type="Proteomes" id="UP000076584">
    <property type="component" value="Unassembled WGS sequence"/>
</dbReference>
<dbReference type="PANTHER" id="PTHR47706">
    <property type="entry name" value="NMRA-LIKE FAMILY PROTEIN"/>
    <property type="match status" value="1"/>
</dbReference>
<gene>
    <name evidence="5" type="ORF">CI238_08680</name>
</gene>
<evidence type="ECO:0000256" key="2">
    <source>
        <dbReference type="ARBA" id="ARBA00022857"/>
    </source>
</evidence>
<sequence>MVIIAVAGGSGAVGRTIVDGLVAHGGHNVFVLSRTKREPRDGLHYVAVNYWYIDETSKVLEENQIDTVISAMGVVTPNTNKAQINLVKAAQRSNSTKRFVVSAYDMLHTRDQVSHYPLAQYAFEAIDELEQKISNTPALSTGSSWIITACHITKPIFNPGSTSSIWRRSGQSFLVMALRKPTSSLARIWQGTYPA</sequence>
<feature type="domain" description="NAD(P)-binding" evidence="4">
    <location>
        <begin position="8"/>
        <end position="110"/>
    </location>
</feature>